<evidence type="ECO:0000313" key="3">
    <source>
        <dbReference type="Proteomes" id="UP001501556"/>
    </source>
</evidence>
<reference evidence="3" key="1">
    <citation type="journal article" date="2019" name="Int. J. Syst. Evol. Microbiol.">
        <title>The Global Catalogue of Microorganisms (GCM) 10K type strain sequencing project: providing services to taxonomists for standard genome sequencing and annotation.</title>
        <authorList>
            <consortium name="The Broad Institute Genomics Platform"/>
            <consortium name="The Broad Institute Genome Sequencing Center for Infectious Disease"/>
            <person name="Wu L."/>
            <person name="Ma J."/>
        </authorList>
    </citation>
    <scope>NUCLEOTIDE SEQUENCE [LARGE SCALE GENOMIC DNA]</scope>
    <source>
        <strain evidence="3">JCM 17217</strain>
    </source>
</reference>
<dbReference type="RefSeq" id="WP_345127380.1">
    <property type="nucleotide sequence ID" value="NZ_BAABDI010000046.1"/>
</dbReference>
<accession>A0ABP7R3W0</accession>
<keyword evidence="3" id="KW-1185">Reference proteome</keyword>
<evidence type="ECO:0000259" key="1">
    <source>
        <dbReference type="Pfam" id="PF13358"/>
    </source>
</evidence>
<protein>
    <recommendedName>
        <fullName evidence="1">Tc1-like transposase DDE domain-containing protein</fullName>
    </recommendedName>
</protein>
<organism evidence="2 3">
    <name type="scientific">Hymenobacter antarcticus</name>
    <dbReference type="NCBI Taxonomy" id="486270"/>
    <lineage>
        <taxon>Bacteria</taxon>
        <taxon>Pseudomonadati</taxon>
        <taxon>Bacteroidota</taxon>
        <taxon>Cytophagia</taxon>
        <taxon>Cytophagales</taxon>
        <taxon>Hymenobacteraceae</taxon>
        <taxon>Hymenobacter</taxon>
    </lineage>
</organism>
<dbReference type="InterPro" id="IPR038717">
    <property type="entry name" value="Tc1-like_DDE_dom"/>
</dbReference>
<name>A0ABP7R3W0_9BACT</name>
<gene>
    <name evidence="2" type="ORF">GCM10022407_40530</name>
</gene>
<dbReference type="Proteomes" id="UP001501556">
    <property type="component" value="Unassembled WGS sequence"/>
</dbReference>
<evidence type="ECO:0000313" key="2">
    <source>
        <dbReference type="EMBL" id="GAA3991999.1"/>
    </source>
</evidence>
<dbReference type="EMBL" id="BAABDI010000046">
    <property type="protein sequence ID" value="GAA3991999.1"/>
    <property type="molecule type" value="Genomic_DNA"/>
</dbReference>
<proteinExistence type="predicted"/>
<comment type="caution">
    <text evidence="2">The sequence shown here is derived from an EMBL/GenBank/DDBJ whole genome shotgun (WGS) entry which is preliminary data.</text>
</comment>
<sequence>MQDNYSTHTYGAFYEHLPVKTARNLRHRLEFYYTPKHGSWLNMAEIEFAALSRQCLDRRIDCPQQLEQEAPIWQAKRNEAATKINWSFTTEKARVKLKNRYAELTKITTKN</sequence>
<feature type="domain" description="Tc1-like transposase DDE" evidence="1">
    <location>
        <begin position="3"/>
        <end position="66"/>
    </location>
</feature>
<dbReference type="Pfam" id="PF13358">
    <property type="entry name" value="DDE_3"/>
    <property type="match status" value="1"/>
</dbReference>